<reference evidence="1 2" key="1">
    <citation type="journal article" date="2020" name="G3 (Bethesda)">
        <title>Whole Genome Sequencing and Comparative Genomics of Two Nematicidal Bacillus Strains Reveals a Wide Range of Possible Virulence Factors.</title>
        <authorList>
            <person name="Susic N."/>
            <person name="Janezic S."/>
            <person name="Rupnik M."/>
            <person name="Geric Stare B."/>
        </authorList>
    </citation>
    <scope>NUCLEOTIDE SEQUENCE [LARGE SCALE GENOMIC DNA]</scope>
    <source>
        <strain evidence="1 2">I-1582</strain>
    </source>
</reference>
<proteinExistence type="predicted"/>
<evidence type="ECO:0000313" key="2">
    <source>
        <dbReference type="Proteomes" id="UP000465778"/>
    </source>
</evidence>
<dbReference type="EMBL" id="VDEM01000076">
    <property type="protein sequence ID" value="KAF0821911.1"/>
    <property type="molecule type" value="Genomic_DNA"/>
</dbReference>
<comment type="caution">
    <text evidence="1">The sequence shown here is derived from an EMBL/GenBank/DDBJ whole genome shotgun (WGS) entry which is preliminary data.</text>
</comment>
<gene>
    <name evidence="1" type="ORF">KIS1582_4307</name>
</gene>
<sequence length="45" mass="5428">MHSSFSIFNINFPNYYGPSFYISFKINFSIKDKFPLFWTNEDLPI</sequence>
<protein>
    <submittedName>
        <fullName evidence="1">Uncharacterized protein</fullName>
    </submittedName>
</protein>
<organism evidence="1 2">
    <name type="scientific">Cytobacillus firmus</name>
    <name type="common">Bacillus firmus</name>
    <dbReference type="NCBI Taxonomy" id="1399"/>
    <lineage>
        <taxon>Bacteria</taxon>
        <taxon>Bacillati</taxon>
        <taxon>Bacillota</taxon>
        <taxon>Bacilli</taxon>
        <taxon>Bacillales</taxon>
        <taxon>Bacillaceae</taxon>
        <taxon>Cytobacillus</taxon>
    </lineage>
</organism>
<name>A0A800MSZ3_CYTFI</name>
<accession>A0A800MSZ3</accession>
<evidence type="ECO:0000313" key="1">
    <source>
        <dbReference type="EMBL" id="KAF0821911.1"/>
    </source>
</evidence>
<dbReference type="AlphaFoldDB" id="A0A800MSZ3"/>
<dbReference type="Proteomes" id="UP000465778">
    <property type="component" value="Unassembled WGS sequence"/>
</dbReference>